<dbReference type="GO" id="GO:0032154">
    <property type="term" value="C:cleavage furrow"/>
    <property type="evidence" value="ECO:0007669"/>
    <property type="project" value="TreeGrafter"/>
</dbReference>
<dbReference type="GO" id="GO:0097149">
    <property type="term" value="C:centralspindlin complex"/>
    <property type="evidence" value="ECO:0007669"/>
    <property type="project" value="TreeGrafter"/>
</dbReference>
<dbReference type="Proteomes" id="UP001431783">
    <property type="component" value="Unassembled WGS sequence"/>
</dbReference>
<gene>
    <name evidence="3" type="ORF">WA026_020277</name>
</gene>
<dbReference type="GO" id="GO:0005096">
    <property type="term" value="F:GTPase activator activity"/>
    <property type="evidence" value="ECO:0007669"/>
    <property type="project" value="TreeGrafter"/>
</dbReference>
<dbReference type="GO" id="GO:0005634">
    <property type="term" value="C:nucleus"/>
    <property type="evidence" value="ECO:0007669"/>
    <property type="project" value="TreeGrafter"/>
</dbReference>
<evidence type="ECO:0000313" key="4">
    <source>
        <dbReference type="Proteomes" id="UP001431783"/>
    </source>
</evidence>
<name>A0AAW1TWE0_9CUCU</name>
<dbReference type="AlphaFoldDB" id="A0AAW1TWE0"/>
<dbReference type="PANTHER" id="PTHR46199">
    <property type="entry name" value="RAC GTPASE-ACTIVATING PROTEIN 1"/>
    <property type="match status" value="1"/>
</dbReference>
<feature type="domain" description="Rho-GAP" evidence="2">
    <location>
        <begin position="322"/>
        <end position="453"/>
    </location>
</feature>
<dbReference type="Gene3D" id="1.10.555.10">
    <property type="entry name" value="Rho GTPase activation protein"/>
    <property type="match status" value="1"/>
</dbReference>
<dbReference type="GO" id="GO:0007266">
    <property type="term" value="P:Rho protein signal transduction"/>
    <property type="evidence" value="ECO:0007669"/>
    <property type="project" value="TreeGrafter"/>
</dbReference>
<dbReference type="GO" id="GO:0051256">
    <property type="term" value="P:mitotic spindle midzone assembly"/>
    <property type="evidence" value="ECO:0007669"/>
    <property type="project" value="TreeGrafter"/>
</dbReference>
<evidence type="ECO:0000256" key="1">
    <source>
        <dbReference type="SAM" id="MobiDB-lite"/>
    </source>
</evidence>
<dbReference type="EMBL" id="JARQZJ010000014">
    <property type="protein sequence ID" value="KAK9872925.1"/>
    <property type="molecule type" value="Genomic_DNA"/>
</dbReference>
<dbReference type="GO" id="GO:0051233">
    <property type="term" value="C:spindle midzone"/>
    <property type="evidence" value="ECO:0007669"/>
    <property type="project" value="TreeGrafter"/>
</dbReference>
<organism evidence="3 4">
    <name type="scientific">Henosepilachna vigintioctopunctata</name>
    <dbReference type="NCBI Taxonomy" id="420089"/>
    <lineage>
        <taxon>Eukaryota</taxon>
        <taxon>Metazoa</taxon>
        <taxon>Ecdysozoa</taxon>
        <taxon>Arthropoda</taxon>
        <taxon>Hexapoda</taxon>
        <taxon>Insecta</taxon>
        <taxon>Pterygota</taxon>
        <taxon>Neoptera</taxon>
        <taxon>Endopterygota</taxon>
        <taxon>Coleoptera</taxon>
        <taxon>Polyphaga</taxon>
        <taxon>Cucujiformia</taxon>
        <taxon>Coccinelloidea</taxon>
        <taxon>Coccinellidae</taxon>
        <taxon>Epilachninae</taxon>
        <taxon>Epilachnini</taxon>
        <taxon>Henosepilachna</taxon>
    </lineage>
</organism>
<dbReference type="SMART" id="SM00324">
    <property type="entry name" value="RhoGAP"/>
    <property type="match status" value="1"/>
</dbReference>
<feature type="region of interest" description="Disordered" evidence="1">
    <location>
        <begin position="230"/>
        <end position="283"/>
    </location>
</feature>
<proteinExistence type="predicted"/>
<dbReference type="PANTHER" id="PTHR46199:SF3">
    <property type="entry name" value="RAC GTPASE-ACTIVATING PROTEIN 1"/>
    <property type="match status" value="1"/>
</dbReference>
<evidence type="ECO:0000313" key="3">
    <source>
        <dbReference type="EMBL" id="KAK9872925.1"/>
    </source>
</evidence>
<protein>
    <recommendedName>
        <fullName evidence="2">Rho-GAP domain-containing protein</fullName>
    </recommendedName>
</protein>
<keyword evidence="4" id="KW-1185">Reference proteome</keyword>
<feature type="compositionally biased region" description="Basic and acidic residues" evidence="1">
    <location>
        <begin position="267"/>
        <end position="277"/>
    </location>
</feature>
<dbReference type="SUPFAM" id="SSF48350">
    <property type="entry name" value="GTPase activation domain, GAP"/>
    <property type="match status" value="1"/>
</dbReference>
<reference evidence="3 4" key="1">
    <citation type="submission" date="2023-03" db="EMBL/GenBank/DDBJ databases">
        <title>Genome insight into feeding habits of ladybird beetles.</title>
        <authorList>
            <person name="Li H.-S."/>
            <person name="Huang Y.-H."/>
            <person name="Pang H."/>
        </authorList>
    </citation>
    <scope>NUCLEOTIDE SEQUENCE [LARGE SCALE GENOMIC DNA]</scope>
    <source>
        <strain evidence="3">SYSU_2023b</strain>
        <tissue evidence="3">Whole body</tissue>
    </source>
</reference>
<dbReference type="GO" id="GO:0000281">
    <property type="term" value="P:mitotic cytokinesis"/>
    <property type="evidence" value="ECO:0007669"/>
    <property type="project" value="TreeGrafter"/>
</dbReference>
<evidence type="ECO:0000259" key="2">
    <source>
        <dbReference type="PROSITE" id="PS50238"/>
    </source>
</evidence>
<sequence>MALQTIFGWTLIGSVQTNEPIATQSFFASIDQPSDTITKFLELEVPAKKLVYPDDEQAEIPFQKPLVRHPSERLLASDEPMRVLCHELMADYVTLAHIHELTHIPSGTDGYFIPHQVLVNSENGKPNLRVVLDASSKTEHQPSLIDTIGKLQNDDNILRILGLHWRAIELLQQRAFEDNQIAPVRIDNEEAPHSSCIPEVNSTGSILSNFSYSKSEDDLNISAKFIWKKHRRSTGAAPEQPATKNRRSSGNRFVESWARSEGPPKIVDTKSKQESKNDTGSGQKQHVLQMKFIMMPNNCSLSTLCIPLVNTPNRGNGLGVISDYTGILPPLVPPIIINCINEIERRETEELGLYQVLGSKMDVKALKEGFLRGKVAPCLNDVDVYVFCGVIKDFLGSLEPLVTKNLLKDFVRAAENNNNQMLFQTISELPQSNRDTLAYIILHLQRISEMKEI</sequence>
<dbReference type="Pfam" id="PF00620">
    <property type="entry name" value="RhoGAP"/>
    <property type="match status" value="1"/>
</dbReference>
<dbReference type="InterPro" id="IPR000198">
    <property type="entry name" value="RhoGAP_dom"/>
</dbReference>
<dbReference type="GO" id="GO:0030496">
    <property type="term" value="C:midbody"/>
    <property type="evidence" value="ECO:0007669"/>
    <property type="project" value="TreeGrafter"/>
</dbReference>
<accession>A0AAW1TWE0</accession>
<comment type="caution">
    <text evidence="3">The sequence shown here is derived from an EMBL/GenBank/DDBJ whole genome shotgun (WGS) entry which is preliminary data.</text>
</comment>
<dbReference type="InterPro" id="IPR008936">
    <property type="entry name" value="Rho_GTPase_activation_prot"/>
</dbReference>
<dbReference type="PROSITE" id="PS50238">
    <property type="entry name" value="RHOGAP"/>
    <property type="match status" value="1"/>
</dbReference>